<dbReference type="InterPro" id="IPR011650">
    <property type="entry name" value="Peptidase_M20_dimer"/>
</dbReference>
<evidence type="ECO:0000256" key="7">
    <source>
        <dbReference type="PIRSR" id="PIRSR001235-1"/>
    </source>
</evidence>
<keyword evidence="7" id="KW-0862">Zinc</keyword>
<dbReference type="InterPro" id="IPR036264">
    <property type="entry name" value="Bact_exopeptidase_dim_dom"/>
</dbReference>
<dbReference type="Gene3D" id="3.30.70.360">
    <property type="match status" value="1"/>
</dbReference>
<evidence type="ECO:0000256" key="2">
    <source>
        <dbReference type="ARBA" id="ARBA00006153"/>
    </source>
</evidence>
<evidence type="ECO:0000256" key="1">
    <source>
        <dbReference type="ARBA" id="ARBA00001936"/>
    </source>
</evidence>
<name>A0A6L5GPU4_9FIRM</name>
<sequence length="415" mass="44305">MTAEQIRRDELRGWLDGIAAFNATPGEGITRGVYTPEFEDARRYVIGEMKKLGLTVREDCLGNIFGEYPGTDPNAAPVWTGSHIDTVPNGGKYDGLAGVFAGLEAVAAMRRAGVRPKRTISVNVYAGEEMSRFGVCCIGSRGLSGRLSLTDLKNHADPSGTSLYDALKNLGYAPEDFDQTFPHKAPIHASLELHIEQNDKLEKAGVPVGIVTGICAPTNMICEVDGVQSHAGGTSMTDRRDAYMAAAEMALLLEELANTSTSDYITGTIGEITLTPGAANVIPGKAVFTVDIRSVSAEDKDELVENLRAGMRAIAERRGVDGTLTPLNNDAPLRCDAHLSAVLREQADALDIPHMDLISGPYHDSLMLGDLAPAAMVFIPCEKGISHDRAENIDDDDLVKGTAVLAEALAKIADE</sequence>
<dbReference type="AlphaFoldDB" id="A0A6L5GPU4"/>
<comment type="subunit">
    <text evidence="3">Homodimer.</text>
</comment>
<comment type="similarity">
    <text evidence="2">Belongs to the peptidase M20 family.</text>
</comment>
<dbReference type="Proteomes" id="UP000473648">
    <property type="component" value="Unassembled WGS sequence"/>
</dbReference>
<evidence type="ECO:0000256" key="6">
    <source>
        <dbReference type="ARBA" id="ARBA00023211"/>
    </source>
</evidence>
<evidence type="ECO:0000256" key="3">
    <source>
        <dbReference type="ARBA" id="ARBA00011738"/>
    </source>
</evidence>
<proteinExistence type="inferred from homology"/>
<evidence type="ECO:0000313" key="10">
    <source>
        <dbReference type="Proteomes" id="UP000473648"/>
    </source>
</evidence>
<keyword evidence="10" id="KW-1185">Reference proteome</keyword>
<dbReference type="SUPFAM" id="SSF53187">
    <property type="entry name" value="Zn-dependent exopeptidases"/>
    <property type="match status" value="1"/>
</dbReference>
<dbReference type="CDD" id="cd03884">
    <property type="entry name" value="M20_bAS"/>
    <property type="match status" value="1"/>
</dbReference>
<dbReference type="PANTHER" id="PTHR32494">
    <property type="entry name" value="ALLANTOATE DEIMINASE-RELATED"/>
    <property type="match status" value="1"/>
</dbReference>
<dbReference type="NCBIfam" id="TIGR01879">
    <property type="entry name" value="hydantase"/>
    <property type="match status" value="1"/>
</dbReference>
<comment type="cofactor">
    <cofactor evidence="1">
        <name>Mn(2+)</name>
        <dbReference type="ChEBI" id="CHEBI:29035"/>
    </cofactor>
</comment>
<dbReference type="Pfam" id="PF07687">
    <property type="entry name" value="M20_dimer"/>
    <property type="match status" value="1"/>
</dbReference>
<organism evidence="9 10">
    <name type="scientific">Candidatus Pseudoramibacter fermentans</name>
    <dbReference type="NCBI Taxonomy" id="2594427"/>
    <lineage>
        <taxon>Bacteria</taxon>
        <taxon>Bacillati</taxon>
        <taxon>Bacillota</taxon>
        <taxon>Clostridia</taxon>
        <taxon>Eubacteriales</taxon>
        <taxon>Eubacteriaceae</taxon>
        <taxon>Pseudoramibacter</taxon>
    </lineage>
</organism>
<evidence type="ECO:0000259" key="8">
    <source>
        <dbReference type="Pfam" id="PF07687"/>
    </source>
</evidence>
<dbReference type="InterPro" id="IPR002933">
    <property type="entry name" value="Peptidase_M20"/>
</dbReference>
<dbReference type="GO" id="GO:0016813">
    <property type="term" value="F:hydrolase activity, acting on carbon-nitrogen (but not peptide) bonds, in linear amidines"/>
    <property type="evidence" value="ECO:0007669"/>
    <property type="project" value="InterPro"/>
</dbReference>
<feature type="binding site" evidence="7">
    <location>
        <position position="94"/>
    </location>
    <ligand>
        <name>Zn(2+)</name>
        <dbReference type="ChEBI" id="CHEBI:29105"/>
        <label>2</label>
    </ligand>
</feature>
<feature type="binding site" evidence="7">
    <location>
        <position position="129"/>
    </location>
    <ligand>
        <name>Zn(2+)</name>
        <dbReference type="ChEBI" id="CHEBI:29105"/>
        <label>2</label>
    </ligand>
</feature>
<accession>A0A6L5GPU4</accession>
<dbReference type="SUPFAM" id="SSF55031">
    <property type="entry name" value="Bacterial exopeptidase dimerisation domain"/>
    <property type="match status" value="1"/>
</dbReference>
<feature type="domain" description="Peptidase M20 dimerisation" evidence="8">
    <location>
        <begin position="220"/>
        <end position="315"/>
    </location>
</feature>
<keyword evidence="5" id="KW-0378">Hydrolase</keyword>
<protein>
    <submittedName>
        <fullName evidence="9">M20 family metallo-hydrolase</fullName>
    </submittedName>
</protein>
<keyword evidence="4 7" id="KW-0479">Metal-binding</keyword>
<gene>
    <name evidence="9" type="ORF">FRC53_01745</name>
</gene>
<dbReference type="Pfam" id="PF01546">
    <property type="entry name" value="Peptidase_M20"/>
    <property type="match status" value="1"/>
</dbReference>
<feature type="binding site" evidence="7">
    <location>
        <position position="83"/>
    </location>
    <ligand>
        <name>Zn(2+)</name>
        <dbReference type="ChEBI" id="CHEBI:29105"/>
        <label>1</label>
    </ligand>
</feature>
<dbReference type="PANTHER" id="PTHR32494:SF19">
    <property type="entry name" value="ALLANTOATE DEIMINASE-RELATED"/>
    <property type="match status" value="1"/>
</dbReference>
<dbReference type="PIRSF" id="PIRSF001235">
    <property type="entry name" value="Amidase_carbamoylase"/>
    <property type="match status" value="1"/>
</dbReference>
<dbReference type="Gene3D" id="3.40.630.10">
    <property type="entry name" value="Zn peptidases"/>
    <property type="match status" value="1"/>
</dbReference>
<dbReference type="InterPro" id="IPR010158">
    <property type="entry name" value="Amidase_Cbmase"/>
</dbReference>
<feature type="binding site" evidence="7">
    <location>
        <position position="194"/>
    </location>
    <ligand>
        <name>Zn(2+)</name>
        <dbReference type="ChEBI" id="CHEBI:29105"/>
        <label>1</label>
    </ligand>
</feature>
<evidence type="ECO:0000313" key="9">
    <source>
        <dbReference type="EMBL" id="MQM72158.1"/>
    </source>
</evidence>
<dbReference type="EMBL" id="VOGB01000003">
    <property type="protein sequence ID" value="MQM72158.1"/>
    <property type="molecule type" value="Genomic_DNA"/>
</dbReference>
<dbReference type="GO" id="GO:0046872">
    <property type="term" value="F:metal ion binding"/>
    <property type="evidence" value="ECO:0007669"/>
    <property type="project" value="UniProtKB-KW"/>
</dbReference>
<evidence type="ECO:0000256" key="5">
    <source>
        <dbReference type="ARBA" id="ARBA00022801"/>
    </source>
</evidence>
<comment type="cofactor">
    <cofactor evidence="7">
        <name>Zn(2+)</name>
        <dbReference type="ChEBI" id="CHEBI:29105"/>
    </cofactor>
    <text evidence="7">Binds 2 Zn(2+) ions per subunit.</text>
</comment>
<keyword evidence="6" id="KW-0464">Manganese</keyword>
<evidence type="ECO:0000256" key="4">
    <source>
        <dbReference type="ARBA" id="ARBA00022723"/>
    </source>
</evidence>
<feature type="binding site" evidence="7">
    <location>
        <position position="387"/>
    </location>
    <ligand>
        <name>Zn(2+)</name>
        <dbReference type="ChEBI" id="CHEBI:29105"/>
        <label>2</label>
    </ligand>
</feature>
<reference evidence="9" key="1">
    <citation type="journal article" date="2020" name="Appl. Environ. Microbiol.">
        <title>Medium-Chain Fatty Acid Synthesis by 'Candidatus Weimeria bifida' gen. nov., sp. nov., and 'Candidatus Pseudoramibacter fermentans' sp. nov.</title>
        <authorList>
            <person name="Scarborough M.J."/>
            <person name="Myers K.S."/>
            <person name="Donohue T.J."/>
            <person name="Noguera D.R."/>
        </authorList>
    </citation>
    <scope>NUCLEOTIDE SEQUENCE</scope>
    <source>
        <strain evidence="9">EUB1.1</strain>
    </source>
</reference>
<comment type="caution">
    <text evidence="9">The sequence shown here is derived from an EMBL/GenBank/DDBJ whole genome shotgun (WGS) entry which is preliminary data.</text>
</comment>
<feature type="binding site" evidence="7">
    <location>
        <position position="94"/>
    </location>
    <ligand>
        <name>Zn(2+)</name>
        <dbReference type="ChEBI" id="CHEBI:29105"/>
        <label>1</label>
    </ligand>
</feature>